<gene>
    <name evidence="2" type="ORF">ARMOST_17232</name>
</gene>
<dbReference type="EMBL" id="FUEG01000021">
    <property type="protein sequence ID" value="SJL13784.1"/>
    <property type="molecule type" value="Genomic_DNA"/>
</dbReference>
<protein>
    <submittedName>
        <fullName evidence="2">Uncharacterized protein</fullName>
    </submittedName>
</protein>
<evidence type="ECO:0000256" key="1">
    <source>
        <dbReference type="SAM" id="MobiDB-lite"/>
    </source>
</evidence>
<feature type="region of interest" description="Disordered" evidence="1">
    <location>
        <begin position="273"/>
        <end position="347"/>
    </location>
</feature>
<accession>A0A284RYF1</accession>
<dbReference type="STRING" id="47428.A0A284RYF1"/>
<reference evidence="3" key="1">
    <citation type="journal article" date="2017" name="Nat. Ecol. Evol.">
        <title>Genome expansion and lineage-specific genetic innovations in the forest pathogenic fungi Armillaria.</title>
        <authorList>
            <person name="Sipos G."/>
            <person name="Prasanna A.N."/>
            <person name="Walter M.C."/>
            <person name="O'Connor E."/>
            <person name="Balint B."/>
            <person name="Krizsan K."/>
            <person name="Kiss B."/>
            <person name="Hess J."/>
            <person name="Varga T."/>
            <person name="Slot J."/>
            <person name="Riley R."/>
            <person name="Boka B."/>
            <person name="Rigling D."/>
            <person name="Barry K."/>
            <person name="Lee J."/>
            <person name="Mihaltcheva S."/>
            <person name="LaButti K."/>
            <person name="Lipzen A."/>
            <person name="Waldron R."/>
            <person name="Moloney N.M."/>
            <person name="Sperisen C."/>
            <person name="Kredics L."/>
            <person name="Vagvoelgyi C."/>
            <person name="Patrignani A."/>
            <person name="Fitzpatrick D."/>
            <person name="Nagy I."/>
            <person name="Doyle S."/>
            <person name="Anderson J.B."/>
            <person name="Grigoriev I.V."/>
            <person name="Gueldener U."/>
            <person name="Muensterkoetter M."/>
            <person name="Nagy L.G."/>
        </authorList>
    </citation>
    <scope>NUCLEOTIDE SEQUENCE [LARGE SCALE GENOMIC DNA]</scope>
    <source>
        <strain evidence="3">C18/9</strain>
    </source>
</reference>
<name>A0A284RYF1_ARMOS</name>
<organism evidence="2 3">
    <name type="scientific">Armillaria ostoyae</name>
    <name type="common">Armillaria root rot fungus</name>
    <dbReference type="NCBI Taxonomy" id="47428"/>
    <lineage>
        <taxon>Eukaryota</taxon>
        <taxon>Fungi</taxon>
        <taxon>Dikarya</taxon>
        <taxon>Basidiomycota</taxon>
        <taxon>Agaricomycotina</taxon>
        <taxon>Agaricomycetes</taxon>
        <taxon>Agaricomycetidae</taxon>
        <taxon>Agaricales</taxon>
        <taxon>Marasmiineae</taxon>
        <taxon>Physalacriaceae</taxon>
        <taxon>Armillaria</taxon>
    </lineage>
</organism>
<evidence type="ECO:0000313" key="3">
    <source>
        <dbReference type="Proteomes" id="UP000219338"/>
    </source>
</evidence>
<dbReference type="OMA" id="SIRTNQH"/>
<evidence type="ECO:0000313" key="2">
    <source>
        <dbReference type="EMBL" id="SJL13784.1"/>
    </source>
</evidence>
<keyword evidence="3" id="KW-1185">Reference proteome</keyword>
<dbReference type="AlphaFoldDB" id="A0A284RYF1"/>
<proteinExistence type="predicted"/>
<sequence>MGIGECLFEALEASPVKDYPVIASRWRYDLCVMLESQGAGHLHALVSRIPPDFPKISVLVQYVQPLTSHSNGLLALPAAPSPCPPDIPRLAQLCEKLFIWGHSMGIVKNFCDHIFPGLAIRELLQDLCKRRGVMLESDTSLSPYTVISKVCSIRTNQHDRSDSEIFISLTIPHTIITQISSSIDGKYDTDITQNLLDQWLQKRNVRTWLSCVLALHARPTILDNEEHLISKAAKKRGPLPARIKDKGQEMELPLLPQQSRRAVAEPVREESEHLQETLTGKRARSASIIDISSGEDESETKIPVKKRRRHVTSPTYPRSASVIDISSSEDESETEIPAKNHRQRAASPTYHIQVHYLETGEILELCTDDEDGT</sequence>
<dbReference type="Proteomes" id="UP000219338">
    <property type="component" value="Unassembled WGS sequence"/>
</dbReference>
<dbReference type="OrthoDB" id="2959108at2759"/>